<protein>
    <submittedName>
        <fullName evidence="2">Uncharacterized protein</fullName>
    </submittedName>
</protein>
<organism evidence="2 3">
    <name type="scientific">Morus notabilis</name>
    <dbReference type="NCBI Taxonomy" id="981085"/>
    <lineage>
        <taxon>Eukaryota</taxon>
        <taxon>Viridiplantae</taxon>
        <taxon>Streptophyta</taxon>
        <taxon>Embryophyta</taxon>
        <taxon>Tracheophyta</taxon>
        <taxon>Spermatophyta</taxon>
        <taxon>Magnoliopsida</taxon>
        <taxon>eudicotyledons</taxon>
        <taxon>Gunneridae</taxon>
        <taxon>Pentapetalae</taxon>
        <taxon>rosids</taxon>
        <taxon>fabids</taxon>
        <taxon>Rosales</taxon>
        <taxon>Moraceae</taxon>
        <taxon>Moreae</taxon>
        <taxon>Morus</taxon>
    </lineage>
</organism>
<dbReference type="AlphaFoldDB" id="W9R1K7"/>
<evidence type="ECO:0000313" key="2">
    <source>
        <dbReference type="EMBL" id="EXB54080.1"/>
    </source>
</evidence>
<proteinExistence type="predicted"/>
<name>W9R1K7_9ROSA</name>
<keyword evidence="3" id="KW-1185">Reference proteome</keyword>
<feature type="region of interest" description="Disordered" evidence="1">
    <location>
        <begin position="17"/>
        <end position="41"/>
    </location>
</feature>
<dbReference type="EMBL" id="KE344155">
    <property type="protein sequence ID" value="EXB54080.1"/>
    <property type="molecule type" value="Genomic_DNA"/>
</dbReference>
<evidence type="ECO:0000313" key="3">
    <source>
        <dbReference type="Proteomes" id="UP000030645"/>
    </source>
</evidence>
<reference evidence="3" key="1">
    <citation type="submission" date="2013-01" db="EMBL/GenBank/DDBJ databases">
        <title>Draft Genome Sequence of a Mulberry Tree, Morus notabilis C.K. Schneid.</title>
        <authorList>
            <person name="He N."/>
            <person name="Zhao S."/>
        </authorList>
    </citation>
    <scope>NUCLEOTIDE SEQUENCE</scope>
</reference>
<dbReference type="Proteomes" id="UP000030645">
    <property type="component" value="Unassembled WGS sequence"/>
</dbReference>
<accession>W9R1K7</accession>
<sequence>MWNFCLVSVLNSVNYGSANSSLHTPSREDDGDGGSGDRGSGIDQLVKELELELELMRALLLSLSLLRVFTDPNPHIKG</sequence>
<gene>
    <name evidence="2" type="ORF">L484_017517</name>
</gene>
<evidence type="ECO:0000256" key="1">
    <source>
        <dbReference type="SAM" id="MobiDB-lite"/>
    </source>
</evidence>